<dbReference type="GO" id="GO:0005840">
    <property type="term" value="C:ribosome"/>
    <property type="evidence" value="ECO:0007669"/>
    <property type="project" value="InterPro"/>
</dbReference>
<dbReference type="Gene3D" id="3.40.50.1820">
    <property type="entry name" value="alpha/beta hydrolase"/>
    <property type="match status" value="1"/>
</dbReference>
<dbReference type="PANTHER" id="PTHR43194:SF2">
    <property type="entry name" value="PEROXISOMAL MEMBRANE PROTEIN LPX1"/>
    <property type="match status" value="1"/>
</dbReference>
<evidence type="ECO:0000259" key="2">
    <source>
        <dbReference type="Pfam" id="PF12146"/>
    </source>
</evidence>
<dbReference type="Pfam" id="PF12146">
    <property type="entry name" value="Hydrolase_4"/>
    <property type="match status" value="1"/>
</dbReference>
<organism evidence="3 4">
    <name type="scientific">Babesia gibsoni</name>
    <dbReference type="NCBI Taxonomy" id="33632"/>
    <lineage>
        <taxon>Eukaryota</taxon>
        <taxon>Sar</taxon>
        <taxon>Alveolata</taxon>
        <taxon>Apicomplexa</taxon>
        <taxon>Aconoidasida</taxon>
        <taxon>Piroplasmida</taxon>
        <taxon>Babesiidae</taxon>
        <taxon>Babesia</taxon>
    </lineage>
</organism>
<dbReference type="SUPFAM" id="SSF110324">
    <property type="entry name" value="Ribosomal L27 protein-like"/>
    <property type="match status" value="1"/>
</dbReference>
<name>A0AAD8UUK8_BABGI</name>
<dbReference type="InterPro" id="IPR050228">
    <property type="entry name" value="Carboxylesterase_BioH"/>
</dbReference>
<dbReference type="Gene3D" id="2.40.50.100">
    <property type="match status" value="1"/>
</dbReference>
<dbReference type="GO" id="GO:0016787">
    <property type="term" value="F:hydrolase activity"/>
    <property type="evidence" value="ECO:0007669"/>
    <property type="project" value="UniProtKB-KW"/>
</dbReference>
<evidence type="ECO:0000313" key="3">
    <source>
        <dbReference type="EMBL" id="KAK1443789.1"/>
    </source>
</evidence>
<proteinExistence type="predicted"/>
<dbReference type="InterPro" id="IPR001684">
    <property type="entry name" value="Ribosomal_bL27"/>
</dbReference>
<feature type="region of interest" description="Disordered" evidence="1">
    <location>
        <begin position="477"/>
        <end position="510"/>
    </location>
</feature>
<feature type="domain" description="Serine aminopeptidase S33" evidence="2">
    <location>
        <begin position="217"/>
        <end position="412"/>
    </location>
</feature>
<dbReference type="PANTHER" id="PTHR43194">
    <property type="entry name" value="HYDROLASE ALPHA/BETA FOLD FAMILY"/>
    <property type="match status" value="1"/>
</dbReference>
<dbReference type="InterPro" id="IPR022742">
    <property type="entry name" value="Hydrolase_4"/>
</dbReference>
<sequence>MVDDLSDTSEPLVAFCREFANVRDQIVEFPSTHSFKLNTVEYINNHLDYIKDSFTKIFDKAINKTIEDIRNSMQRVVRIIDSSVPDGKNITKSMNQYLDMFVSCIRMKCTETLKVMKDTVTMSNINRLPMILADLDRTYESISAMTLVEVGDIMGITNCLDVTELSVHCCMLKYMNENKTSDTNKPGAQQVRSTSNKCNDKVAVLIDLEHLSRSLPFDEYSDVLGSNGFTVVSFDLYGHGLSDIPSYDVFGKRYSIDFFIDQAEDVIKYLGLNECKLTVMGISMGGCLAAAYCDRHPDLVERIILISPAGLIPTYPLIVKVIKCLHCFIPCAPNCICRCCFSRKALHKPLSAMTNAIMWRFFVTPKSSAGILGILKRMPLWNSDELYKRVGALGKPTLIAFGANDTVTPPVAIPKFKEYFCNSQTILFPLGCHLMSFLMPTEIASTCLAFINIPADSNVADYSMWLPFRENGTYIPRNQRKVKKNRKKWSEGGDSPSSPNTCGDENGPNIQVKVSSTSIQATSAANEVSGEAVDDEKQGLDTLIVMSPGFAFVQCRHKTVKVSAYRRPARASPTGQARKAHIGIKRLSAEYVSPGDVLVKQRKPLAHNPNVTRNRHFKIYPGENVGVSSKTTTLFSLIPGRVKYTHDVNRNIKLVNVLPEPPDELLRDDLWRYRTEHVSSLQDNCALVWRRVKSAYYLYSQDKLVNPPLKPPPRPNFLSRHDPWNNQAYPDIPLNYRFPPK</sequence>
<reference evidence="3" key="1">
    <citation type="submission" date="2023-08" db="EMBL/GenBank/DDBJ databases">
        <title>Draft sequence of the Babesia gibsoni genome.</title>
        <authorList>
            <person name="Yamagishi J.Y."/>
            <person name="Xuan X.X."/>
        </authorList>
    </citation>
    <scope>NUCLEOTIDE SEQUENCE</scope>
    <source>
        <strain evidence="3">Azabu</strain>
    </source>
</reference>
<protein>
    <submittedName>
        <fullName evidence="3">Alpha/beta hydrolase domain containing protein</fullName>
    </submittedName>
</protein>
<dbReference type="SUPFAM" id="SSF53474">
    <property type="entry name" value="alpha/beta-Hydrolases"/>
    <property type="match status" value="1"/>
</dbReference>
<accession>A0AAD8UUK8</accession>
<comment type="caution">
    <text evidence="3">The sequence shown here is derived from an EMBL/GenBank/DDBJ whole genome shotgun (WGS) entry which is preliminary data.</text>
</comment>
<dbReference type="PRINTS" id="PR00111">
    <property type="entry name" value="ABHYDROLASE"/>
</dbReference>
<dbReference type="Pfam" id="PF01016">
    <property type="entry name" value="Ribosomal_L27"/>
    <property type="match status" value="1"/>
</dbReference>
<feature type="compositionally biased region" description="Basic residues" evidence="1">
    <location>
        <begin position="478"/>
        <end position="487"/>
    </location>
</feature>
<keyword evidence="3" id="KW-0378">Hydrolase</keyword>
<dbReference type="InterPro" id="IPR000073">
    <property type="entry name" value="AB_hydrolase_1"/>
</dbReference>
<gene>
    <name evidence="3" type="ORF">BgAZ_206650</name>
</gene>
<keyword evidence="4" id="KW-1185">Reference proteome</keyword>
<evidence type="ECO:0000256" key="1">
    <source>
        <dbReference type="SAM" id="MobiDB-lite"/>
    </source>
</evidence>
<dbReference type="AlphaFoldDB" id="A0AAD8UUK8"/>
<dbReference type="GO" id="GO:0006412">
    <property type="term" value="P:translation"/>
    <property type="evidence" value="ECO:0007669"/>
    <property type="project" value="InterPro"/>
</dbReference>
<feature type="compositionally biased region" description="Polar residues" evidence="1">
    <location>
        <begin position="495"/>
        <end position="510"/>
    </location>
</feature>
<dbReference type="InterPro" id="IPR029058">
    <property type="entry name" value="AB_hydrolase_fold"/>
</dbReference>
<dbReference type="EMBL" id="JAVEPI010000002">
    <property type="protein sequence ID" value="KAK1443789.1"/>
    <property type="molecule type" value="Genomic_DNA"/>
</dbReference>
<dbReference type="GO" id="GO:0003735">
    <property type="term" value="F:structural constituent of ribosome"/>
    <property type="evidence" value="ECO:0007669"/>
    <property type="project" value="InterPro"/>
</dbReference>
<evidence type="ECO:0000313" key="4">
    <source>
        <dbReference type="Proteomes" id="UP001230268"/>
    </source>
</evidence>
<dbReference type="Proteomes" id="UP001230268">
    <property type="component" value="Unassembled WGS sequence"/>
</dbReference>